<dbReference type="EMBL" id="CAMXCT010002302">
    <property type="protein sequence ID" value="CAI3997192.1"/>
    <property type="molecule type" value="Genomic_DNA"/>
</dbReference>
<comment type="caution">
    <text evidence="1">The sequence shown here is derived from an EMBL/GenBank/DDBJ whole genome shotgun (WGS) entry which is preliminary data.</text>
</comment>
<dbReference type="Proteomes" id="UP001152797">
    <property type="component" value="Unassembled WGS sequence"/>
</dbReference>
<dbReference type="EMBL" id="CAMXCT020002302">
    <property type="protein sequence ID" value="CAL1150567.1"/>
    <property type="molecule type" value="Genomic_DNA"/>
</dbReference>
<dbReference type="SUPFAM" id="SSF56112">
    <property type="entry name" value="Protein kinase-like (PK-like)"/>
    <property type="match status" value="1"/>
</dbReference>
<keyword evidence="2" id="KW-0418">Kinase</keyword>
<name>A0A9P1G4N4_9DINO</name>
<evidence type="ECO:0000313" key="2">
    <source>
        <dbReference type="EMBL" id="CAL4784504.1"/>
    </source>
</evidence>
<evidence type="ECO:0000313" key="1">
    <source>
        <dbReference type="EMBL" id="CAI3997192.1"/>
    </source>
</evidence>
<keyword evidence="2" id="KW-0808">Transferase</keyword>
<dbReference type="OrthoDB" id="286663at2759"/>
<proteinExistence type="predicted"/>
<gene>
    <name evidence="1" type="ORF">C1SCF055_LOCUS23601</name>
</gene>
<accession>A0A9P1G4N4</accession>
<reference evidence="2 3" key="2">
    <citation type="submission" date="2024-05" db="EMBL/GenBank/DDBJ databases">
        <authorList>
            <person name="Chen Y."/>
            <person name="Shah S."/>
            <person name="Dougan E. K."/>
            <person name="Thang M."/>
            <person name="Chan C."/>
        </authorList>
    </citation>
    <scope>NUCLEOTIDE SEQUENCE [LARGE SCALE GENOMIC DNA]</scope>
</reference>
<reference evidence="1" key="1">
    <citation type="submission" date="2022-10" db="EMBL/GenBank/DDBJ databases">
        <authorList>
            <person name="Chen Y."/>
            <person name="Dougan E. K."/>
            <person name="Chan C."/>
            <person name="Rhodes N."/>
            <person name="Thang M."/>
        </authorList>
    </citation>
    <scope>NUCLEOTIDE SEQUENCE</scope>
</reference>
<evidence type="ECO:0000313" key="3">
    <source>
        <dbReference type="Proteomes" id="UP001152797"/>
    </source>
</evidence>
<dbReference type="GO" id="GO:0016301">
    <property type="term" value="F:kinase activity"/>
    <property type="evidence" value="ECO:0007669"/>
    <property type="project" value="UniProtKB-KW"/>
</dbReference>
<dbReference type="AlphaFoldDB" id="A0A9P1G4N4"/>
<protein>
    <submittedName>
        <fullName evidence="2">Protein kinase domain-containing protein</fullName>
    </submittedName>
</protein>
<sequence>MLSARGTQDFAAPELLLGQMWNERVDIWASGQCFYFFLRGKRTPWPLDEAKKAFLNGRLPEVDWSILPLPAQDAWLPVVNGCVIIPDEPANSAPPPPPVMVDSLLNAMQTLQTVGKAQTRTEVYQSLALDVANPDTILPCWCQLCLRLYMRLYRDRKECFRCLGEKDRKHSCGLGKVSNYLVKPGANKAQLRGEFSKHFEGSARMTMKYVKTLAAYRQR</sequence>
<dbReference type="InterPro" id="IPR011009">
    <property type="entry name" value="Kinase-like_dom_sf"/>
</dbReference>
<dbReference type="EMBL" id="CAMXCT030002302">
    <property type="protein sequence ID" value="CAL4784504.1"/>
    <property type="molecule type" value="Genomic_DNA"/>
</dbReference>
<keyword evidence="3" id="KW-1185">Reference proteome</keyword>
<organism evidence="1">
    <name type="scientific">Cladocopium goreaui</name>
    <dbReference type="NCBI Taxonomy" id="2562237"/>
    <lineage>
        <taxon>Eukaryota</taxon>
        <taxon>Sar</taxon>
        <taxon>Alveolata</taxon>
        <taxon>Dinophyceae</taxon>
        <taxon>Suessiales</taxon>
        <taxon>Symbiodiniaceae</taxon>
        <taxon>Cladocopium</taxon>
    </lineage>
</organism>
<dbReference type="Gene3D" id="1.10.510.10">
    <property type="entry name" value="Transferase(Phosphotransferase) domain 1"/>
    <property type="match status" value="1"/>
</dbReference>